<dbReference type="SMART" id="SM00338">
    <property type="entry name" value="BRLZ"/>
    <property type="match status" value="1"/>
</dbReference>
<evidence type="ECO:0000313" key="3">
    <source>
        <dbReference type="EMBL" id="EWY79722.1"/>
    </source>
</evidence>
<dbReference type="InterPro" id="IPR046347">
    <property type="entry name" value="bZIP_sf"/>
</dbReference>
<dbReference type="SUPFAM" id="SSF57959">
    <property type="entry name" value="Leucine zipper domain"/>
    <property type="match status" value="1"/>
</dbReference>
<feature type="domain" description="BZIP" evidence="2">
    <location>
        <begin position="334"/>
        <end position="393"/>
    </location>
</feature>
<dbReference type="EMBL" id="JH717856">
    <property type="protein sequence ID" value="EWY79722.1"/>
    <property type="molecule type" value="Genomic_DNA"/>
</dbReference>
<feature type="compositionally biased region" description="Polar residues" evidence="1">
    <location>
        <begin position="201"/>
        <end position="226"/>
    </location>
</feature>
<name>W9HBV1_FUSOX</name>
<proteinExistence type="predicted"/>
<feature type="region of interest" description="Disordered" evidence="1">
    <location>
        <begin position="1"/>
        <end position="23"/>
    </location>
</feature>
<evidence type="ECO:0000259" key="2">
    <source>
        <dbReference type="PROSITE" id="PS50217"/>
    </source>
</evidence>
<feature type="compositionally biased region" description="Basic and acidic residues" evidence="1">
    <location>
        <begin position="240"/>
        <end position="250"/>
    </location>
</feature>
<feature type="region of interest" description="Disordered" evidence="1">
    <location>
        <begin position="201"/>
        <end position="282"/>
    </location>
</feature>
<feature type="compositionally biased region" description="Basic residues" evidence="1">
    <location>
        <begin position="230"/>
        <end position="239"/>
    </location>
</feature>
<sequence>MPDGSVHGQDAPGRLRTASTNDVRHGTATSMKQYHEYLPSALALTGSATCSLCILYSPGTLHIPLARRRPNRLLQRGVSLFEFSDRDNAAYQSPSLSATTSKTPFYRPTTMSTPTSLISTNQLISNPSHQDDLCKQRTGVVPDALLNTVVVGQNSSQITDCIICSLDYPAFGNSNDRFESNNNTLPQLLGNSVNMKMEFTSPNSEYTANPNSGGGQELSSISSTPVLSRHAGHSKRPRLRQQDALRKDQAQQRQGQQDIQQQQAQHQRQAAQNQQRQQQRAARDPLLEQTITQLLNSMRAKPATLEGPGPGNNYEGMNKRKEIASEEDRKLSIERRRLRNKVSARAFRSRRKECILQMESEIANKVTENGVLRTENCAFVEENRRLTELTRMLLSSPLFPDFLDRLDFNPSQLPPYQLAPQPEEQEARKAPSDATPYAAQHPHTPSDAPPSDSETREKRHGGHGR</sequence>
<gene>
    <name evidence="3" type="ORF">FOYG_17117</name>
</gene>
<accession>W9HBV1</accession>
<dbReference type="InterPro" id="IPR004827">
    <property type="entry name" value="bZIP"/>
</dbReference>
<organism evidence="3 4">
    <name type="scientific">Fusarium oxysporum NRRL 32931</name>
    <dbReference type="NCBI Taxonomy" id="660029"/>
    <lineage>
        <taxon>Eukaryota</taxon>
        <taxon>Fungi</taxon>
        <taxon>Dikarya</taxon>
        <taxon>Ascomycota</taxon>
        <taxon>Pezizomycotina</taxon>
        <taxon>Sordariomycetes</taxon>
        <taxon>Hypocreomycetidae</taxon>
        <taxon>Hypocreales</taxon>
        <taxon>Nectriaceae</taxon>
        <taxon>Fusarium</taxon>
        <taxon>Fusarium oxysporum species complex</taxon>
    </lineage>
</organism>
<feature type="region of interest" description="Disordered" evidence="1">
    <location>
        <begin position="413"/>
        <end position="465"/>
    </location>
</feature>
<feature type="compositionally biased region" description="Low complexity" evidence="1">
    <location>
        <begin position="251"/>
        <end position="280"/>
    </location>
</feature>
<protein>
    <recommendedName>
        <fullName evidence="2">BZIP domain-containing protein</fullName>
    </recommendedName>
</protein>
<evidence type="ECO:0000256" key="1">
    <source>
        <dbReference type="SAM" id="MobiDB-lite"/>
    </source>
</evidence>
<evidence type="ECO:0000313" key="4">
    <source>
        <dbReference type="Proteomes" id="UP000030753"/>
    </source>
</evidence>
<dbReference type="AlphaFoldDB" id="W9HBV1"/>
<dbReference type="PROSITE" id="PS50217">
    <property type="entry name" value="BZIP"/>
    <property type="match status" value="1"/>
</dbReference>
<dbReference type="Proteomes" id="UP000030753">
    <property type="component" value="Unassembled WGS sequence"/>
</dbReference>
<reference evidence="3 4" key="1">
    <citation type="submission" date="2011-06" db="EMBL/GenBank/DDBJ databases">
        <title>The Genome Sequence of Fusarium oxysporum FOSC 3-a.</title>
        <authorList>
            <consortium name="The Broad Institute Genome Sequencing Platform"/>
            <person name="Ma L.-J."/>
            <person name="Gale L.R."/>
            <person name="Schwartz D.C."/>
            <person name="Zhou S."/>
            <person name="Corby-Kistler H."/>
            <person name="Young S.K."/>
            <person name="Zeng Q."/>
            <person name="Gargeya S."/>
            <person name="Fitzgerald M."/>
            <person name="Haas B."/>
            <person name="Abouelleil A."/>
            <person name="Alvarado L."/>
            <person name="Arachchi H.M."/>
            <person name="Berlin A."/>
            <person name="Brown A."/>
            <person name="Chapman S.B."/>
            <person name="Chen Z."/>
            <person name="Dunbar C."/>
            <person name="Freedman E."/>
            <person name="Gearin G."/>
            <person name="Gellesch M."/>
            <person name="Goldberg J."/>
            <person name="Griggs A."/>
            <person name="Gujja S."/>
            <person name="Heiman D."/>
            <person name="Howarth C."/>
            <person name="Larson L."/>
            <person name="Lui A."/>
            <person name="MacDonald P.J.P."/>
            <person name="Mehta T."/>
            <person name="Montmayeur A."/>
            <person name="Murphy C."/>
            <person name="Neiman D."/>
            <person name="Pearson M."/>
            <person name="Priest M."/>
            <person name="Roberts A."/>
            <person name="Saif S."/>
            <person name="Shea T."/>
            <person name="Shenoy N."/>
            <person name="Sisk P."/>
            <person name="Stolte C."/>
            <person name="Sykes S."/>
            <person name="Wortman J."/>
            <person name="Nusbaum C."/>
            <person name="Birren B."/>
        </authorList>
    </citation>
    <scope>NUCLEOTIDE SEQUENCE [LARGE SCALE GENOMIC DNA]</scope>
    <source>
        <strain evidence="4">FOSC 3-a</strain>
    </source>
</reference>
<dbReference type="HOGENOM" id="CLU_587978_0_0_1"/>
<dbReference type="Gene3D" id="1.20.5.170">
    <property type="match status" value="1"/>
</dbReference>
<dbReference type="GO" id="GO:0003700">
    <property type="term" value="F:DNA-binding transcription factor activity"/>
    <property type="evidence" value="ECO:0007669"/>
    <property type="project" value="InterPro"/>
</dbReference>